<dbReference type="EMBL" id="JACHJW010000001">
    <property type="protein sequence ID" value="MBB4962473.1"/>
    <property type="molecule type" value="Genomic_DNA"/>
</dbReference>
<keyword evidence="2" id="KW-1185">Reference proteome</keyword>
<sequence>MGSWRLDDDGALLVDLGDALRAAEVPAEFLMAARGALAWRTVEEDLALAELTFDSACDAEPAGLTRSGAATRTLSFDSGTACVEIEVTSGGIVGQVSPASPGRVTMDTAHGTREEVAVDPGGYFTLSGPPSDPVRLHVRTPACTLVTSWICLA</sequence>
<name>A0A7W7SWW4_9ACTN</name>
<accession>A0A7W7SWW4</accession>
<dbReference type="AlphaFoldDB" id="A0A7W7SWW4"/>
<gene>
    <name evidence="1" type="ORF">FHR38_006206</name>
</gene>
<dbReference type="Proteomes" id="UP000578819">
    <property type="component" value="Unassembled WGS sequence"/>
</dbReference>
<organism evidence="1 2">
    <name type="scientific">Micromonospora polyrhachis</name>
    <dbReference type="NCBI Taxonomy" id="1282883"/>
    <lineage>
        <taxon>Bacteria</taxon>
        <taxon>Bacillati</taxon>
        <taxon>Actinomycetota</taxon>
        <taxon>Actinomycetes</taxon>
        <taxon>Micromonosporales</taxon>
        <taxon>Micromonosporaceae</taxon>
        <taxon>Micromonospora</taxon>
    </lineage>
</organism>
<evidence type="ECO:0000313" key="1">
    <source>
        <dbReference type="EMBL" id="MBB4962473.1"/>
    </source>
</evidence>
<protein>
    <submittedName>
        <fullName evidence="1">Uncharacterized protein</fullName>
    </submittedName>
</protein>
<dbReference type="RefSeq" id="WP_184538701.1">
    <property type="nucleotide sequence ID" value="NZ_JACHJW010000001.1"/>
</dbReference>
<evidence type="ECO:0000313" key="2">
    <source>
        <dbReference type="Proteomes" id="UP000578819"/>
    </source>
</evidence>
<proteinExistence type="predicted"/>
<comment type="caution">
    <text evidence="1">The sequence shown here is derived from an EMBL/GenBank/DDBJ whole genome shotgun (WGS) entry which is preliminary data.</text>
</comment>
<reference evidence="1 2" key="1">
    <citation type="submission" date="2020-08" db="EMBL/GenBank/DDBJ databases">
        <title>Sequencing the genomes of 1000 actinobacteria strains.</title>
        <authorList>
            <person name="Klenk H.-P."/>
        </authorList>
    </citation>
    <scope>NUCLEOTIDE SEQUENCE [LARGE SCALE GENOMIC DNA]</scope>
    <source>
        <strain evidence="1 2">DSM 45886</strain>
    </source>
</reference>